<evidence type="ECO:0000313" key="6">
    <source>
        <dbReference type="Proteomes" id="UP000499080"/>
    </source>
</evidence>
<gene>
    <name evidence="5" type="primary">GRWD1_6</name>
    <name evidence="5" type="ORF">AVEN_183088_1</name>
</gene>
<dbReference type="InterPro" id="IPR051972">
    <property type="entry name" value="Glutamate-rich_WD_repeat"/>
</dbReference>
<dbReference type="PANTHER" id="PTHR45903">
    <property type="entry name" value="GLUTAMATE-RICH WD REPEAT-CONTAINING PROTEIN 1"/>
    <property type="match status" value="1"/>
</dbReference>
<dbReference type="GO" id="GO:0005730">
    <property type="term" value="C:nucleolus"/>
    <property type="evidence" value="ECO:0007669"/>
    <property type="project" value="TreeGrafter"/>
</dbReference>
<dbReference type="InterPro" id="IPR001680">
    <property type="entry name" value="WD40_rpt"/>
</dbReference>
<evidence type="ECO:0000256" key="1">
    <source>
        <dbReference type="ARBA" id="ARBA00022574"/>
    </source>
</evidence>
<evidence type="ECO:0000256" key="3">
    <source>
        <dbReference type="ARBA" id="ARBA00040876"/>
    </source>
</evidence>
<sequence>MASCSVDKSIRVWDMRAAPNKACMLTKNDAHDSDVNVISWNRSDPFILSGGDDGRLRVWDLRQFPASEAICTFKYHTAPITSVEWHPTDHSVFAASGSDDLVTQWDLAVERDDAEQDQPLKDLPPQLLFIHQGQKEVKELHWHKQMPGVLVSTAQTGLNVFRTISI</sequence>
<dbReference type="InterPro" id="IPR036322">
    <property type="entry name" value="WD40_repeat_dom_sf"/>
</dbReference>
<dbReference type="PROSITE" id="PS00678">
    <property type="entry name" value="WD_REPEATS_1"/>
    <property type="match status" value="2"/>
</dbReference>
<dbReference type="GO" id="GO:0042254">
    <property type="term" value="P:ribosome biogenesis"/>
    <property type="evidence" value="ECO:0007669"/>
    <property type="project" value="TreeGrafter"/>
</dbReference>
<dbReference type="SUPFAM" id="SSF50978">
    <property type="entry name" value="WD40 repeat-like"/>
    <property type="match status" value="1"/>
</dbReference>
<reference evidence="5 6" key="1">
    <citation type="journal article" date="2019" name="Sci. Rep.">
        <title>Orb-weaving spider Araneus ventricosus genome elucidates the spidroin gene catalogue.</title>
        <authorList>
            <person name="Kono N."/>
            <person name="Nakamura H."/>
            <person name="Ohtoshi R."/>
            <person name="Moran D.A.P."/>
            <person name="Shinohara A."/>
            <person name="Yoshida Y."/>
            <person name="Fujiwara M."/>
            <person name="Mori M."/>
            <person name="Tomita M."/>
            <person name="Arakawa K."/>
        </authorList>
    </citation>
    <scope>NUCLEOTIDE SEQUENCE [LARGE SCALE GENOMIC DNA]</scope>
</reference>
<keyword evidence="1 4" id="KW-0853">WD repeat</keyword>
<keyword evidence="6" id="KW-1185">Reference proteome</keyword>
<dbReference type="InterPro" id="IPR019775">
    <property type="entry name" value="WD40_repeat_CS"/>
</dbReference>
<dbReference type="EMBL" id="BGPR01026025">
    <property type="protein sequence ID" value="GBN95429.1"/>
    <property type="molecule type" value="Genomic_DNA"/>
</dbReference>
<dbReference type="PRINTS" id="PR00320">
    <property type="entry name" value="GPROTEINBRPT"/>
</dbReference>
<comment type="caution">
    <text evidence="5">The sequence shown here is derived from an EMBL/GenBank/DDBJ whole genome shotgun (WGS) entry which is preliminary data.</text>
</comment>
<dbReference type="SMART" id="SM00320">
    <property type="entry name" value="WD40"/>
    <property type="match status" value="2"/>
</dbReference>
<accession>A0A4Y2T7Q5</accession>
<feature type="repeat" description="WD" evidence="4">
    <location>
        <begin position="28"/>
        <end position="62"/>
    </location>
</feature>
<evidence type="ECO:0000256" key="4">
    <source>
        <dbReference type="PROSITE-ProRule" id="PRU00221"/>
    </source>
</evidence>
<dbReference type="OrthoDB" id="6409902at2759"/>
<dbReference type="Pfam" id="PF00400">
    <property type="entry name" value="WD40"/>
    <property type="match status" value="3"/>
</dbReference>
<dbReference type="Proteomes" id="UP000499080">
    <property type="component" value="Unassembled WGS sequence"/>
</dbReference>
<dbReference type="Gene3D" id="2.130.10.10">
    <property type="entry name" value="YVTN repeat-like/Quinoprotein amine dehydrogenase"/>
    <property type="match status" value="1"/>
</dbReference>
<dbReference type="InterPro" id="IPR015943">
    <property type="entry name" value="WD40/YVTN_repeat-like_dom_sf"/>
</dbReference>
<keyword evidence="2" id="KW-0677">Repeat</keyword>
<organism evidence="5 6">
    <name type="scientific">Araneus ventricosus</name>
    <name type="common">Orbweaver spider</name>
    <name type="synonym">Epeira ventricosa</name>
    <dbReference type="NCBI Taxonomy" id="182803"/>
    <lineage>
        <taxon>Eukaryota</taxon>
        <taxon>Metazoa</taxon>
        <taxon>Ecdysozoa</taxon>
        <taxon>Arthropoda</taxon>
        <taxon>Chelicerata</taxon>
        <taxon>Arachnida</taxon>
        <taxon>Araneae</taxon>
        <taxon>Araneomorphae</taxon>
        <taxon>Entelegynae</taxon>
        <taxon>Araneoidea</taxon>
        <taxon>Araneidae</taxon>
        <taxon>Araneus</taxon>
    </lineage>
</organism>
<dbReference type="PROSITE" id="PS50294">
    <property type="entry name" value="WD_REPEATS_REGION"/>
    <property type="match status" value="2"/>
</dbReference>
<evidence type="ECO:0000256" key="2">
    <source>
        <dbReference type="ARBA" id="ARBA00022737"/>
    </source>
</evidence>
<evidence type="ECO:0000313" key="5">
    <source>
        <dbReference type="EMBL" id="GBN95429.1"/>
    </source>
</evidence>
<name>A0A4Y2T7Q5_ARAVE</name>
<dbReference type="AlphaFoldDB" id="A0A4Y2T7Q5"/>
<feature type="repeat" description="WD" evidence="4">
    <location>
        <begin position="1"/>
        <end position="16"/>
    </location>
</feature>
<dbReference type="PANTHER" id="PTHR45903:SF1">
    <property type="entry name" value="GLUTAMATE-RICH WD REPEAT-CONTAINING PROTEIN 1"/>
    <property type="match status" value="1"/>
</dbReference>
<dbReference type="InterPro" id="IPR020472">
    <property type="entry name" value="WD40_PAC1"/>
</dbReference>
<dbReference type="PROSITE" id="PS50082">
    <property type="entry name" value="WD_REPEATS_2"/>
    <property type="match status" value="3"/>
</dbReference>
<protein>
    <recommendedName>
        <fullName evidence="3">Glutamate-rich WD repeat-containing protein 1</fullName>
    </recommendedName>
</protein>
<proteinExistence type="predicted"/>
<feature type="repeat" description="WD" evidence="4">
    <location>
        <begin position="73"/>
        <end position="107"/>
    </location>
</feature>